<accession>F6EYC3</accession>
<keyword evidence="2" id="KW-1185">Reference proteome</keyword>
<evidence type="ECO:0000313" key="2">
    <source>
        <dbReference type="Proteomes" id="UP000007150"/>
    </source>
</evidence>
<dbReference type="AlphaFoldDB" id="F6EYC3"/>
<proteinExistence type="predicted"/>
<evidence type="ECO:0000313" key="1">
    <source>
        <dbReference type="EMBL" id="AEG50076.1"/>
    </source>
</evidence>
<dbReference type="PROSITE" id="PS51257">
    <property type="entry name" value="PROKAR_LIPOPROTEIN"/>
    <property type="match status" value="1"/>
</dbReference>
<dbReference type="EMBL" id="CP002798">
    <property type="protein sequence ID" value="AEG50076.1"/>
    <property type="molecule type" value="Genomic_DNA"/>
</dbReference>
<protein>
    <submittedName>
        <fullName evidence="1">Putative lipoprotein</fullName>
    </submittedName>
</protein>
<sequence length="96" mass="9995" precursor="true">MNKTIIMAAAFALTGCVSMGTDYDETAVGRLQKGMTKAEVIQLLGQPNQVITASDGGRRLVWVHSTGSMFGANARSVGLPFGPDGKLVSVPAEAVK</sequence>
<dbReference type="KEGG" id="sch:Sphch_2416"/>
<gene>
    <name evidence="1" type="ORF">Sphch_2416</name>
</gene>
<name>F6EYC3_SPHCR</name>
<organism evidence="1 2">
    <name type="scientific">Sphingobium chlorophenolicum L-1</name>
    <dbReference type="NCBI Taxonomy" id="690566"/>
    <lineage>
        <taxon>Bacteria</taxon>
        <taxon>Pseudomonadati</taxon>
        <taxon>Pseudomonadota</taxon>
        <taxon>Alphaproteobacteria</taxon>
        <taxon>Sphingomonadales</taxon>
        <taxon>Sphingomonadaceae</taxon>
        <taxon>Sphingobium</taxon>
    </lineage>
</organism>
<reference evidence="1 2" key="1">
    <citation type="submission" date="2011-05" db="EMBL/GenBank/DDBJ databases">
        <title>Complete sequence of chromosome 1 of Sphingobium chlorophenolicum L-1.</title>
        <authorList>
            <consortium name="US DOE Joint Genome Institute"/>
            <person name="Lucas S."/>
            <person name="Han J."/>
            <person name="Lapidus A."/>
            <person name="Cheng J.-F."/>
            <person name="Goodwin L."/>
            <person name="Pitluck S."/>
            <person name="Peters L."/>
            <person name="Daligault H."/>
            <person name="Han C."/>
            <person name="Tapia R."/>
            <person name="Land M."/>
            <person name="Hauser L."/>
            <person name="Kyrpides N."/>
            <person name="Ivanova N."/>
            <person name="Pagani I."/>
            <person name="Turner P."/>
            <person name="Copley S."/>
            <person name="Woyke T."/>
        </authorList>
    </citation>
    <scope>NUCLEOTIDE SEQUENCE [LARGE SCALE GENOMIC DNA]</scope>
    <source>
        <strain evidence="1 2">L-1</strain>
    </source>
</reference>
<dbReference type="HOGENOM" id="CLU_154565_0_0_5"/>
<dbReference type="Proteomes" id="UP000007150">
    <property type="component" value="Chromosome 1"/>
</dbReference>
<dbReference type="STRING" id="690566.Sphch_2416"/>
<dbReference type="RefSeq" id="WP_013848316.1">
    <property type="nucleotide sequence ID" value="NC_015593.1"/>
</dbReference>
<keyword evidence="1" id="KW-0449">Lipoprotein</keyword>